<evidence type="ECO:0000256" key="1">
    <source>
        <dbReference type="SAM" id="MobiDB-lite"/>
    </source>
</evidence>
<evidence type="ECO:0000256" key="2">
    <source>
        <dbReference type="SAM" id="SignalP"/>
    </source>
</evidence>
<feature type="compositionally biased region" description="Polar residues" evidence="1">
    <location>
        <begin position="876"/>
        <end position="895"/>
    </location>
</feature>
<feature type="compositionally biased region" description="Basic and acidic residues" evidence="1">
    <location>
        <begin position="899"/>
        <end position="915"/>
    </location>
</feature>
<feature type="region of interest" description="Disordered" evidence="1">
    <location>
        <begin position="586"/>
        <end position="607"/>
    </location>
</feature>
<evidence type="ECO:0000313" key="4">
    <source>
        <dbReference type="RefSeq" id="XP_023932312.1"/>
    </source>
</evidence>
<dbReference type="InParanoid" id="A0A2R2MQN4"/>
<feature type="compositionally biased region" description="Basic and acidic residues" evidence="1">
    <location>
        <begin position="537"/>
        <end position="558"/>
    </location>
</feature>
<accession>A0A2R2MQN4</accession>
<dbReference type="AlphaFoldDB" id="A0A2R2MQN4"/>
<name>A0A2R2MQN4_LINAN</name>
<dbReference type="GeneID" id="106168755"/>
<feature type="region of interest" description="Disordered" evidence="1">
    <location>
        <begin position="822"/>
        <end position="923"/>
    </location>
</feature>
<proteinExistence type="predicted"/>
<feature type="compositionally biased region" description="Polar residues" evidence="1">
    <location>
        <begin position="851"/>
        <end position="860"/>
    </location>
</feature>
<dbReference type="KEGG" id="lak:106168755"/>
<feature type="chain" id="PRO_5015193122" evidence="2">
    <location>
        <begin position="27"/>
        <end position="1142"/>
    </location>
</feature>
<gene>
    <name evidence="4" type="primary">LOC106168755</name>
</gene>
<dbReference type="OrthoDB" id="6142675at2759"/>
<sequence>MAERAAAFKALCAFYVLVIVSKTICALTEWKEGLQYNRNYVNSAANYLTQKGDMNRHVKPSPQQVGEVSRTSRAVRGKEIRRKIYEEYKDFYTTIGLQVVDDSVARREYMDAVRRESDSGVSNLNTLEKQQEEKLPGDVLVMKRLCSALRFGRLPDNEVPQHTLPKFVSYISEMKGHKGSILEIGSGYTVSLLADTTHTYTAIALLIQDSKLPVKENLTYHSIPNLYVGSLFQDNLPAAVEYLYNDNQVLFNTILLSNLTSMVGDLLPHEYEELLARLLSLARNTYVADISTNNKHMLNFFKNWENLPVLLNKCCTVAGLDCVVEQVKGYFGGWNNGREDLYKVQVLTGTRNLPESFCEKSLLEGECYLHFGNESEPVAIHYNDGSQLLVPETSDCIPLQVINYIGPIQSTKERLLYQLLHVPYRDDQRSCTLYINGSNIVSLQDTPVKTGIDSHMWSCEENPQMHALVKKLVDLDPSLTGTEPHEKGLHSAKAGQISPHNFNQKQPQEDRGARVQQPYEQVDSVAERWNRLNNDVKEAAEKDQEQVQRLNKQWDREGNPPLPQQDPVLVRLDKTWRREEDKVGLDPPAVQGQVQGKVQSQGKESLSRNIDPALTKDEKELRLAMGSLGGVKGMEGNPVIAQPKKPIETEGQLPELEKNIIHQKVSSPKYVQNLRSIQHGGTTTTLKSVIREFDSLNNEPVPLAEQHQIPKPVPKRIHGNARKIYRNKYQGVEQQDSRQADYLKNDLVQNGADHLGPVGKIEQQPVVFKPREQGGQIEKRKDGMRRLLQNDAQQGLSLSVREKLDKYKEDFKKTLMNRYKAQRTKIDNDHDQIESKKVTSTQGPVKKMASKTATPSSLSSKEPLVSLNGIRKDSTDQQAAAAQKSELGNNESPVTSVKPELREPARTVREKHQPMEHTFGPKHKEESVYDSEWKLIKNDIAALNGKERNFFSVLTYGGNQQVLLGAKIAHRYPNSTVLSVLDTSSARHMPGLRKMITSLGAKNFILLVNNLSPGTVDKIVKMPEIFQIQILGLETFHHLTSLGQGFLYYLGHLLTMAHTTYLEVPSPEQLVMADLLLGNSTGPEQTHAVFKGMIFETLKLHGLENEAEVSLVDDVDILRGYTLATKLVKITLGHMQRTGTWN</sequence>
<organism evidence="3 4">
    <name type="scientific">Lingula anatina</name>
    <name type="common">Brachiopod</name>
    <name type="synonym">Lingula unguis</name>
    <dbReference type="NCBI Taxonomy" id="7574"/>
    <lineage>
        <taxon>Eukaryota</taxon>
        <taxon>Metazoa</taxon>
        <taxon>Spiralia</taxon>
        <taxon>Lophotrochozoa</taxon>
        <taxon>Brachiopoda</taxon>
        <taxon>Linguliformea</taxon>
        <taxon>Lingulata</taxon>
        <taxon>Lingulida</taxon>
        <taxon>Linguloidea</taxon>
        <taxon>Lingulidae</taxon>
        <taxon>Lingula</taxon>
    </lineage>
</organism>
<feature type="compositionally biased region" description="Low complexity" evidence="1">
    <location>
        <begin position="590"/>
        <end position="603"/>
    </location>
</feature>
<protein>
    <submittedName>
        <fullName evidence="4">Uncharacterized protein LOC106168755</fullName>
    </submittedName>
</protein>
<evidence type="ECO:0000313" key="3">
    <source>
        <dbReference type="Proteomes" id="UP000085678"/>
    </source>
</evidence>
<feature type="region of interest" description="Disordered" evidence="1">
    <location>
        <begin position="477"/>
        <end position="519"/>
    </location>
</feature>
<reference evidence="4" key="1">
    <citation type="submission" date="2025-08" db="UniProtKB">
        <authorList>
            <consortium name="RefSeq"/>
        </authorList>
    </citation>
    <scope>IDENTIFICATION</scope>
    <source>
        <tissue evidence="4">Gonads</tissue>
    </source>
</reference>
<keyword evidence="2" id="KW-0732">Signal</keyword>
<feature type="region of interest" description="Disordered" evidence="1">
    <location>
        <begin position="537"/>
        <end position="566"/>
    </location>
</feature>
<keyword evidence="3" id="KW-1185">Reference proteome</keyword>
<dbReference type="Proteomes" id="UP000085678">
    <property type="component" value="Unplaced"/>
</dbReference>
<feature type="signal peptide" evidence="2">
    <location>
        <begin position="1"/>
        <end position="26"/>
    </location>
</feature>
<feature type="compositionally biased region" description="Basic and acidic residues" evidence="1">
    <location>
        <begin position="824"/>
        <end position="837"/>
    </location>
</feature>
<dbReference type="RefSeq" id="XP_023932312.1">
    <property type="nucleotide sequence ID" value="XM_024076544.1"/>
</dbReference>